<dbReference type="PATRIC" id="fig|1006576.9.peg.1327"/>
<dbReference type="PANTHER" id="PTHR31490">
    <property type="entry name" value="GLYCOSYL HYDROLASE"/>
    <property type="match status" value="1"/>
</dbReference>
<evidence type="ECO:0000256" key="5">
    <source>
        <dbReference type="ARBA" id="ARBA00023277"/>
    </source>
</evidence>
<dbReference type="HOGENOM" id="CLU_001408_1_0_0"/>
<keyword evidence="7 9" id="KW-0624">Polysaccharide degradation</keyword>
<evidence type="ECO:0000256" key="2">
    <source>
        <dbReference type="ARBA" id="ARBA00022729"/>
    </source>
</evidence>
<dbReference type="PANTHER" id="PTHR31490:SF90">
    <property type="entry name" value="ENDO-1,4-BETA-XYLANASE A"/>
    <property type="match status" value="1"/>
</dbReference>
<keyword evidence="5 9" id="KW-0119">Carbohydrate metabolism</keyword>
<evidence type="ECO:0000256" key="4">
    <source>
        <dbReference type="ARBA" id="ARBA00022801"/>
    </source>
</evidence>
<comment type="similarity">
    <text evidence="1 9">Belongs to the glycosyl hydrolase 10 (cellulase F) family.</text>
</comment>
<dbReference type="AlphaFoldDB" id="A0A0C7P426"/>
<dbReference type="Gene3D" id="2.60.120.260">
    <property type="entry name" value="Galactose-binding domain-like"/>
    <property type="match status" value="2"/>
</dbReference>
<dbReference type="InterPro" id="IPR031158">
    <property type="entry name" value="GH10_AS"/>
</dbReference>
<dbReference type="InterPro" id="IPR008979">
    <property type="entry name" value="Galactose-bd-like_sf"/>
</dbReference>
<dbReference type="PROSITE" id="PS00591">
    <property type="entry name" value="GH10_1"/>
    <property type="match status" value="1"/>
</dbReference>
<dbReference type="SUPFAM" id="SSF51445">
    <property type="entry name" value="(Trans)glycosidases"/>
    <property type="match status" value="1"/>
</dbReference>
<sequence>MKNAIIPLLLIGLGLLTIGFSTGLSVQTGDKVISPLDYEFLIDFENSDVKINPRGENILLNVSQDFTFEGNYSLKIENRKAGWEGPEIDFTNDWKIFDGTEFTVYAPVYQTSNSPQLFRIVACINDATGERFVNISEKVVVPNFWKEITGTFKFDLKEPVNNFSLIIITPLKADFTYYLDDFKVLGVNKVPRTDIILKSTFEKGIENWQSRGDPVSITSTDKIAHSGKYSLYVTERQSNWHGAQIDLKDMLIPGKSYEIEVWVYQETGQDQQVTLTMQRKYASDDQSHYDTIVWQRTIPSNKWTQIGGSYTVKSGETIKEMLFYVESPNNTLAFYLDDFVLIDKTIPLFEPEWEIPDLYEIYGDNFKIGVAVPYKVLSNPLEMKMVEKHFNSITAENEMKPESLLVDLNSYKFSVADEYISFAQSKNFDVRGHTLLWHNQTPDWFFKDTNGNLVSREVLLKRMEKYIKDVVGHFSGKIQAWDVVNEAIDPNQPDGLRRTLWYDIIGPEYIEYAFKFAHEADPNAKLFYNDYNTYEPKKRDFIYNLVSDFKARGIPIDGIGMQMHIGVGTDLRQVEEAIELFSSIPGIEIHITELDMSIYKDQSSNYDAPPYESLVEQGYVYKELFTLLKKYDDVITSVTFWGLKDDYSWKNQNRNDWPLLFDKDYQAKYSYWGIVEPTVLPILPKKSSIAQGTAIPFGMLDDSYLFSIPIQIFDEQGKERLNARVIWNENTLFIYGDVQDETKDPQDGIAIFIDPNNAKTPYLQDDDVWAIIRTDWTVETNKPDEIEINHFVSPGYKKYNFECSIILPQKFEKDSSIGFDIAIIDGNKIYSWSDTTNQQKEITANYGTLVLEAAAVGTAKYGTPIIDGEIDDIWKIAETYSTQTVVSGSLQNAKADFKVLWDEKALYVLATVSDPVLNKDHSDPWEQDSVEIFIDENNNKTGFYELDDAQYRVNFVNEQSFGTGASAVNFKTATKEIDGGYIIEAAISWKTIAPSGGEVIGFDVQVNDASASGRRAGILTWNDPTGNNYQSTVNFGNIKLEK</sequence>
<name>A0A0C7P426_DEFTU</name>
<dbReference type="Gene3D" id="2.60.40.1190">
    <property type="match status" value="2"/>
</dbReference>
<dbReference type="CDD" id="cd00005">
    <property type="entry name" value="CBM9_like_1"/>
    <property type="match status" value="1"/>
</dbReference>
<dbReference type="PRINTS" id="PR00134">
    <property type="entry name" value="GLHYDRLASE10"/>
</dbReference>
<evidence type="ECO:0000256" key="6">
    <source>
        <dbReference type="ARBA" id="ARBA00023295"/>
    </source>
</evidence>
<dbReference type="RefSeq" id="WP_045088033.1">
    <property type="nucleotide sequence ID" value="NZ_LN824141.1"/>
</dbReference>
<dbReference type="GO" id="GO:0031176">
    <property type="term" value="F:endo-1,4-beta-xylanase activity"/>
    <property type="evidence" value="ECO:0007669"/>
    <property type="project" value="UniProtKB-EC"/>
</dbReference>
<evidence type="ECO:0000259" key="10">
    <source>
        <dbReference type="PROSITE" id="PS51760"/>
    </source>
</evidence>
<dbReference type="Gene3D" id="3.20.20.80">
    <property type="entry name" value="Glycosidases"/>
    <property type="match status" value="1"/>
</dbReference>
<gene>
    <name evidence="11" type="primary">cbh1</name>
    <name evidence="11" type="ORF">DTL3_1330</name>
</gene>
<evidence type="ECO:0000256" key="3">
    <source>
        <dbReference type="ARBA" id="ARBA00022737"/>
    </source>
</evidence>
<feature type="domain" description="GH10" evidence="10">
    <location>
        <begin position="352"/>
        <end position="677"/>
    </location>
</feature>
<evidence type="ECO:0000313" key="11">
    <source>
        <dbReference type="EMBL" id="CEP78624.1"/>
    </source>
</evidence>
<keyword evidence="2" id="KW-0732">Signal</keyword>
<dbReference type="STRING" id="1006576.DTL3_1330"/>
<dbReference type="InterPro" id="IPR003305">
    <property type="entry name" value="CenC_carb-bd"/>
</dbReference>
<dbReference type="SMART" id="SM00633">
    <property type="entry name" value="Glyco_10"/>
    <property type="match status" value="1"/>
</dbReference>
<evidence type="ECO:0000313" key="12">
    <source>
        <dbReference type="Proteomes" id="UP000032809"/>
    </source>
</evidence>
<dbReference type="EC" id="3.2.1.8" evidence="9"/>
<evidence type="ECO:0000256" key="1">
    <source>
        <dbReference type="ARBA" id="ARBA00007495"/>
    </source>
</evidence>
<organism evidence="11 12">
    <name type="scientific">Defluviitoga tunisiensis</name>
    <dbReference type="NCBI Taxonomy" id="1006576"/>
    <lineage>
        <taxon>Bacteria</taxon>
        <taxon>Thermotogati</taxon>
        <taxon>Thermotogota</taxon>
        <taxon>Thermotogae</taxon>
        <taxon>Petrotogales</taxon>
        <taxon>Petrotogaceae</taxon>
        <taxon>Defluviitoga</taxon>
    </lineage>
</organism>
<dbReference type="InterPro" id="IPR017853">
    <property type="entry name" value="GH"/>
</dbReference>
<dbReference type="Pfam" id="PF02018">
    <property type="entry name" value="CBM_4_9"/>
    <property type="match status" value="2"/>
</dbReference>
<dbReference type="EMBL" id="LN824141">
    <property type="protein sequence ID" value="CEP78624.1"/>
    <property type="molecule type" value="Genomic_DNA"/>
</dbReference>
<keyword evidence="4 9" id="KW-0378">Hydrolase</keyword>
<keyword evidence="12" id="KW-1185">Reference proteome</keyword>
<dbReference type="CDD" id="cd00241">
    <property type="entry name" value="DOMON_like"/>
    <property type="match status" value="1"/>
</dbReference>
<dbReference type="Pfam" id="PF00331">
    <property type="entry name" value="Glyco_hydro_10"/>
    <property type="match status" value="1"/>
</dbReference>
<dbReference type="InterPro" id="IPR044846">
    <property type="entry name" value="GH10"/>
</dbReference>
<dbReference type="InterPro" id="IPR010502">
    <property type="entry name" value="Carb-bd_dom_fam9"/>
</dbReference>
<dbReference type="InterPro" id="IPR001000">
    <property type="entry name" value="GH10_dom"/>
</dbReference>
<accession>A0A0C7P426</accession>
<protein>
    <recommendedName>
        <fullName evidence="9">Beta-xylanase</fullName>
        <ecNumber evidence="9">3.2.1.8</ecNumber>
    </recommendedName>
</protein>
<evidence type="ECO:0000256" key="7">
    <source>
        <dbReference type="ARBA" id="ARBA00023326"/>
    </source>
</evidence>
<comment type="catalytic activity">
    <reaction evidence="9">
        <text>Endohydrolysis of (1-&gt;4)-beta-D-xylosidic linkages in xylans.</text>
        <dbReference type="EC" id="3.2.1.8"/>
    </reaction>
</comment>
<dbReference type="PROSITE" id="PS51760">
    <property type="entry name" value="GH10_2"/>
    <property type="match status" value="1"/>
</dbReference>
<feature type="active site" description="Nucleophile" evidence="8">
    <location>
        <position position="593"/>
    </location>
</feature>
<dbReference type="OrthoDB" id="9809277at2"/>
<dbReference type="GO" id="GO:0000272">
    <property type="term" value="P:polysaccharide catabolic process"/>
    <property type="evidence" value="ECO:0007669"/>
    <property type="project" value="UniProtKB-KW"/>
</dbReference>
<dbReference type="KEGG" id="dtn:DTL3_1330"/>
<dbReference type="Proteomes" id="UP000032809">
    <property type="component" value="Chromosome I"/>
</dbReference>
<keyword evidence="6 9" id="KW-0326">Glycosidase</keyword>
<dbReference type="SUPFAM" id="SSF49785">
    <property type="entry name" value="Galactose-binding domain-like"/>
    <property type="match status" value="2"/>
</dbReference>
<evidence type="ECO:0000256" key="9">
    <source>
        <dbReference type="RuleBase" id="RU361174"/>
    </source>
</evidence>
<dbReference type="Pfam" id="PF06452">
    <property type="entry name" value="CBM9_1"/>
    <property type="match status" value="2"/>
</dbReference>
<keyword evidence="3" id="KW-0677">Repeat</keyword>
<evidence type="ECO:0000256" key="8">
    <source>
        <dbReference type="PROSITE-ProRule" id="PRU10061"/>
    </source>
</evidence>
<reference evidence="12" key="1">
    <citation type="submission" date="2014-11" db="EMBL/GenBank/DDBJ databases">
        <authorList>
            <person name="Wibberg D."/>
        </authorList>
    </citation>
    <scope>NUCLEOTIDE SEQUENCE [LARGE SCALE GENOMIC DNA]</scope>
    <source>
        <strain evidence="12">L3</strain>
    </source>
</reference>
<dbReference type="SUPFAM" id="SSF49344">
    <property type="entry name" value="CBD9-like"/>
    <property type="match status" value="2"/>
</dbReference>
<dbReference type="GO" id="GO:0030246">
    <property type="term" value="F:carbohydrate binding"/>
    <property type="evidence" value="ECO:0007669"/>
    <property type="project" value="InterPro"/>
</dbReference>
<proteinExistence type="inferred from homology"/>